<dbReference type="InterPro" id="IPR015510">
    <property type="entry name" value="PGRP"/>
</dbReference>
<evidence type="ECO:0008006" key="3">
    <source>
        <dbReference type="Google" id="ProtNLM"/>
    </source>
</evidence>
<dbReference type="GO" id="GO:0009253">
    <property type="term" value="P:peptidoglycan catabolic process"/>
    <property type="evidence" value="ECO:0007669"/>
    <property type="project" value="InterPro"/>
</dbReference>
<protein>
    <recommendedName>
        <fullName evidence="3">Peptidoglycan recognition protein family domain-containing protein</fullName>
    </recommendedName>
</protein>
<dbReference type="AlphaFoldDB" id="V4AVW6"/>
<dbReference type="OrthoDB" id="10001926at2759"/>
<organism evidence="1 2">
    <name type="scientific">Lottia gigantea</name>
    <name type="common">Giant owl limpet</name>
    <dbReference type="NCBI Taxonomy" id="225164"/>
    <lineage>
        <taxon>Eukaryota</taxon>
        <taxon>Metazoa</taxon>
        <taxon>Spiralia</taxon>
        <taxon>Lophotrochozoa</taxon>
        <taxon>Mollusca</taxon>
        <taxon>Gastropoda</taxon>
        <taxon>Patellogastropoda</taxon>
        <taxon>Lottioidea</taxon>
        <taxon>Lottiidae</taxon>
        <taxon>Lottia</taxon>
    </lineage>
</organism>
<keyword evidence="2" id="KW-1185">Reference proteome</keyword>
<dbReference type="Proteomes" id="UP000030746">
    <property type="component" value="Unassembled WGS sequence"/>
</dbReference>
<name>V4AVW6_LOTGI</name>
<dbReference type="GeneID" id="20242148"/>
<gene>
    <name evidence="1" type="ORF">LOTGIDRAFT_172642</name>
</gene>
<dbReference type="InterPro" id="IPR002502">
    <property type="entry name" value="Amidase_domain"/>
</dbReference>
<dbReference type="PANTHER" id="PTHR11022">
    <property type="entry name" value="PEPTIDOGLYCAN RECOGNITION PROTEIN"/>
    <property type="match status" value="1"/>
</dbReference>
<evidence type="ECO:0000313" key="1">
    <source>
        <dbReference type="EMBL" id="ESP01543.1"/>
    </source>
</evidence>
<dbReference type="Gene3D" id="3.40.80.10">
    <property type="entry name" value="Peptidoglycan recognition protein-like"/>
    <property type="match status" value="1"/>
</dbReference>
<proteinExistence type="predicted"/>
<accession>V4AVW6</accession>
<sequence length="122" mass="13536">MHASNCVPYKGQQQTAEGYTWANIDFNGQVLPREIKTRIFAVYVLLTDDSPLKTDIIAGGILNDRQSGWAATKWLNIGPCGTGSDWPDIGYTFVIGEDGNVYEARGWDIIGAHTYNYNYNGL</sequence>
<feature type="non-terminal residue" evidence="1">
    <location>
        <position position="122"/>
    </location>
</feature>
<dbReference type="HOGENOM" id="CLU_2032389_0_0_1"/>
<dbReference type="GO" id="GO:0008745">
    <property type="term" value="F:N-acetylmuramoyl-L-alanine amidase activity"/>
    <property type="evidence" value="ECO:0007669"/>
    <property type="project" value="InterPro"/>
</dbReference>
<dbReference type="CDD" id="cd06583">
    <property type="entry name" value="PGRP"/>
    <property type="match status" value="1"/>
</dbReference>
<evidence type="ECO:0000313" key="2">
    <source>
        <dbReference type="Proteomes" id="UP000030746"/>
    </source>
</evidence>
<dbReference type="KEGG" id="lgi:LOTGIDRAFT_172642"/>
<dbReference type="CTD" id="20242148"/>
<dbReference type="SUPFAM" id="SSF55846">
    <property type="entry name" value="N-acetylmuramoyl-L-alanine amidase-like"/>
    <property type="match status" value="1"/>
</dbReference>
<dbReference type="InterPro" id="IPR036505">
    <property type="entry name" value="Amidase/PGRP_sf"/>
</dbReference>
<dbReference type="PANTHER" id="PTHR11022:SF41">
    <property type="entry name" value="PEPTIDOGLYCAN-RECOGNITION PROTEIN LC-RELATED"/>
    <property type="match status" value="1"/>
</dbReference>
<reference evidence="1 2" key="1">
    <citation type="journal article" date="2013" name="Nature">
        <title>Insights into bilaterian evolution from three spiralian genomes.</title>
        <authorList>
            <person name="Simakov O."/>
            <person name="Marletaz F."/>
            <person name="Cho S.J."/>
            <person name="Edsinger-Gonzales E."/>
            <person name="Havlak P."/>
            <person name="Hellsten U."/>
            <person name="Kuo D.H."/>
            <person name="Larsson T."/>
            <person name="Lv J."/>
            <person name="Arendt D."/>
            <person name="Savage R."/>
            <person name="Osoegawa K."/>
            <person name="de Jong P."/>
            <person name="Grimwood J."/>
            <person name="Chapman J.A."/>
            <person name="Shapiro H."/>
            <person name="Aerts A."/>
            <person name="Otillar R.P."/>
            <person name="Terry A.Y."/>
            <person name="Boore J.L."/>
            <person name="Grigoriev I.V."/>
            <person name="Lindberg D.R."/>
            <person name="Seaver E.C."/>
            <person name="Weisblat D.A."/>
            <person name="Putnam N.H."/>
            <person name="Rokhsar D.S."/>
        </authorList>
    </citation>
    <scope>NUCLEOTIDE SEQUENCE [LARGE SCALE GENOMIC DNA]</scope>
</reference>
<dbReference type="EMBL" id="KB200484">
    <property type="protein sequence ID" value="ESP01543.1"/>
    <property type="molecule type" value="Genomic_DNA"/>
</dbReference>
<dbReference type="RefSeq" id="XP_009047787.1">
    <property type="nucleotide sequence ID" value="XM_009049539.1"/>
</dbReference>